<protein>
    <submittedName>
        <fullName evidence="2">Uncharacterized protein</fullName>
    </submittedName>
</protein>
<name>A0A9N7Z9E2_PLEPL</name>
<feature type="non-terminal residue" evidence="2">
    <location>
        <position position="193"/>
    </location>
</feature>
<dbReference type="Proteomes" id="UP001153269">
    <property type="component" value="Unassembled WGS sequence"/>
</dbReference>
<dbReference type="EMBL" id="CADEAL010004464">
    <property type="protein sequence ID" value="CAB1460168.1"/>
    <property type="molecule type" value="Genomic_DNA"/>
</dbReference>
<feature type="region of interest" description="Disordered" evidence="1">
    <location>
        <begin position="70"/>
        <end position="104"/>
    </location>
</feature>
<evidence type="ECO:0000313" key="2">
    <source>
        <dbReference type="EMBL" id="CAB1460168.1"/>
    </source>
</evidence>
<sequence length="193" mass="20595">CGVMSTGRAALRAGTLSWLEQPYCMSGVNVVSCSSASDCSTLPTKLGILVTLYPSPWHMLMRIGSQVISSTSSPNARTTPSGAATSSSRRKEVGSPGERHHRPGHGVVVRTATLRSEWLSSGDVRGLFWGISTSTVSPCGAARRRDEGVRAAVCLRLYRCYASDSKLYCVCEERRWCPSRGEPTNPGAGVGCP</sequence>
<keyword evidence="3" id="KW-1185">Reference proteome</keyword>
<organism evidence="2 3">
    <name type="scientific">Pleuronectes platessa</name>
    <name type="common">European plaice</name>
    <dbReference type="NCBI Taxonomy" id="8262"/>
    <lineage>
        <taxon>Eukaryota</taxon>
        <taxon>Metazoa</taxon>
        <taxon>Chordata</taxon>
        <taxon>Craniata</taxon>
        <taxon>Vertebrata</taxon>
        <taxon>Euteleostomi</taxon>
        <taxon>Actinopterygii</taxon>
        <taxon>Neopterygii</taxon>
        <taxon>Teleostei</taxon>
        <taxon>Neoteleostei</taxon>
        <taxon>Acanthomorphata</taxon>
        <taxon>Carangaria</taxon>
        <taxon>Pleuronectiformes</taxon>
        <taxon>Pleuronectoidei</taxon>
        <taxon>Pleuronectidae</taxon>
        <taxon>Pleuronectes</taxon>
    </lineage>
</organism>
<evidence type="ECO:0000256" key="1">
    <source>
        <dbReference type="SAM" id="MobiDB-lite"/>
    </source>
</evidence>
<dbReference type="AlphaFoldDB" id="A0A9N7Z9E2"/>
<reference evidence="2" key="1">
    <citation type="submission" date="2020-03" db="EMBL/GenBank/DDBJ databases">
        <authorList>
            <person name="Weist P."/>
        </authorList>
    </citation>
    <scope>NUCLEOTIDE SEQUENCE</scope>
</reference>
<accession>A0A9N7Z9E2</accession>
<gene>
    <name evidence="2" type="ORF">PLEPLA_LOCUS48005</name>
</gene>
<evidence type="ECO:0000313" key="3">
    <source>
        <dbReference type="Proteomes" id="UP001153269"/>
    </source>
</evidence>
<comment type="caution">
    <text evidence="2">The sequence shown here is derived from an EMBL/GenBank/DDBJ whole genome shotgun (WGS) entry which is preliminary data.</text>
</comment>
<feature type="compositionally biased region" description="Polar residues" evidence="1">
    <location>
        <begin position="70"/>
        <end position="87"/>
    </location>
</feature>
<proteinExistence type="predicted"/>